<keyword evidence="2" id="KW-1185">Reference proteome</keyword>
<sequence>MANLYEMVMAELLGPNNNNSISSIAASHNPLQDYQIQIAVTYQCLLQFKRTGNQKALLWYAYYLRSILENMPPEQRTS</sequence>
<name>A0ACA9JW29_9GLOM</name>
<organism evidence="1 2">
    <name type="scientific">Scutellospora calospora</name>
    <dbReference type="NCBI Taxonomy" id="85575"/>
    <lineage>
        <taxon>Eukaryota</taxon>
        <taxon>Fungi</taxon>
        <taxon>Fungi incertae sedis</taxon>
        <taxon>Mucoromycota</taxon>
        <taxon>Glomeromycotina</taxon>
        <taxon>Glomeromycetes</taxon>
        <taxon>Diversisporales</taxon>
        <taxon>Gigasporaceae</taxon>
        <taxon>Scutellospora</taxon>
    </lineage>
</organism>
<evidence type="ECO:0000313" key="2">
    <source>
        <dbReference type="Proteomes" id="UP000789860"/>
    </source>
</evidence>
<proteinExistence type="predicted"/>
<dbReference type="Proteomes" id="UP000789860">
    <property type="component" value="Unassembled WGS sequence"/>
</dbReference>
<accession>A0ACA9JW29</accession>
<evidence type="ECO:0000313" key="1">
    <source>
        <dbReference type="EMBL" id="CAG8439212.1"/>
    </source>
</evidence>
<protein>
    <submittedName>
        <fullName evidence="1">4431_t:CDS:1</fullName>
    </submittedName>
</protein>
<dbReference type="EMBL" id="CAJVPM010000242">
    <property type="protein sequence ID" value="CAG8439212.1"/>
    <property type="molecule type" value="Genomic_DNA"/>
</dbReference>
<comment type="caution">
    <text evidence="1">The sequence shown here is derived from an EMBL/GenBank/DDBJ whole genome shotgun (WGS) entry which is preliminary data.</text>
</comment>
<reference evidence="1" key="1">
    <citation type="submission" date="2021-06" db="EMBL/GenBank/DDBJ databases">
        <authorList>
            <person name="Kallberg Y."/>
            <person name="Tangrot J."/>
            <person name="Rosling A."/>
        </authorList>
    </citation>
    <scope>NUCLEOTIDE SEQUENCE</scope>
    <source>
        <strain evidence="1">AU212A</strain>
    </source>
</reference>
<gene>
    <name evidence="1" type="ORF">SCALOS_LOCUS500</name>
</gene>
<feature type="non-terminal residue" evidence="1">
    <location>
        <position position="78"/>
    </location>
</feature>